<evidence type="ECO:0000313" key="7">
    <source>
        <dbReference type="EMBL" id="TYP73146.1"/>
    </source>
</evidence>
<keyword evidence="3 5" id="KW-1133">Transmembrane helix</keyword>
<evidence type="ECO:0000256" key="1">
    <source>
        <dbReference type="ARBA" id="ARBA00004141"/>
    </source>
</evidence>
<evidence type="ECO:0000256" key="5">
    <source>
        <dbReference type="SAM" id="Phobius"/>
    </source>
</evidence>
<keyword evidence="2 5" id="KW-0812">Transmembrane</keyword>
<feature type="transmembrane region" description="Helical" evidence="5">
    <location>
        <begin position="116"/>
        <end position="132"/>
    </location>
</feature>
<protein>
    <recommendedName>
        <fullName evidence="6">Methylamine utilisation protein MauE domain-containing protein</fullName>
    </recommendedName>
</protein>
<dbReference type="GO" id="GO:0030416">
    <property type="term" value="P:methylamine metabolic process"/>
    <property type="evidence" value="ECO:0007669"/>
    <property type="project" value="InterPro"/>
</dbReference>
<organism evidence="7 8">
    <name type="scientific">Paenibacillus methanolicus</name>
    <dbReference type="NCBI Taxonomy" id="582686"/>
    <lineage>
        <taxon>Bacteria</taxon>
        <taxon>Bacillati</taxon>
        <taxon>Bacillota</taxon>
        <taxon>Bacilli</taxon>
        <taxon>Bacillales</taxon>
        <taxon>Paenibacillaceae</taxon>
        <taxon>Paenibacillus</taxon>
    </lineage>
</organism>
<dbReference type="Pfam" id="PF07291">
    <property type="entry name" value="MauE"/>
    <property type="match status" value="1"/>
</dbReference>
<proteinExistence type="predicted"/>
<feature type="domain" description="Methylamine utilisation protein MauE" evidence="6">
    <location>
        <begin position="1"/>
        <end position="131"/>
    </location>
</feature>
<dbReference type="GO" id="GO:0016020">
    <property type="term" value="C:membrane"/>
    <property type="evidence" value="ECO:0007669"/>
    <property type="project" value="UniProtKB-SubCell"/>
</dbReference>
<comment type="caution">
    <text evidence="7">The sequence shown here is derived from an EMBL/GenBank/DDBJ whole genome shotgun (WGS) entry which is preliminary data.</text>
</comment>
<evidence type="ECO:0000313" key="8">
    <source>
        <dbReference type="Proteomes" id="UP000323257"/>
    </source>
</evidence>
<evidence type="ECO:0000256" key="3">
    <source>
        <dbReference type="ARBA" id="ARBA00022989"/>
    </source>
</evidence>
<dbReference type="RefSeq" id="WP_148930709.1">
    <property type="nucleotide sequence ID" value="NZ_VNHS01000007.1"/>
</dbReference>
<evidence type="ECO:0000256" key="2">
    <source>
        <dbReference type="ARBA" id="ARBA00022692"/>
    </source>
</evidence>
<feature type="transmembrane region" description="Helical" evidence="5">
    <location>
        <begin position="6"/>
        <end position="24"/>
    </location>
</feature>
<reference evidence="7 8" key="1">
    <citation type="submission" date="2019-07" db="EMBL/GenBank/DDBJ databases">
        <title>Genomic Encyclopedia of Type Strains, Phase III (KMG-III): the genomes of soil and plant-associated and newly described type strains.</title>
        <authorList>
            <person name="Whitman W."/>
        </authorList>
    </citation>
    <scope>NUCLEOTIDE SEQUENCE [LARGE SCALE GENOMIC DNA]</scope>
    <source>
        <strain evidence="7 8">BL24</strain>
    </source>
</reference>
<dbReference type="InterPro" id="IPR009908">
    <property type="entry name" value="Methylamine_util_MauE"/>
</dbReference>
<comment type="subcellular location">
    <subcellularLocation>
        <location evidence="1">Membrane</location>
        <topology evidence="1">Multi-pass membrane protein</topology>
    </subcellularLocation>
</comment>
<evidence type="ECO:0000256" key="4">
    <source>
        <dbReference type="ARBA" id="ARBA00023136"/>
    </source>
</evidence>
<dbReference type="Proteomes" id="UP000323257">
    <property type="component" value="Unassembled WGS sequence"/>
</dbReference>
<dbReference type="OrthoDB" id="2608533at2"/>
<gene>
    <name evidence="7" type="ORF">BCM02_107130</name>
</gene>
<feature type="transmembrane region" description="Helical" evidence="5">
    <location>
        <begin position="70"/>
        <end position="89"/>
    </location>
</feature>
<keyword evidence="8" id="KW-1185">Reference proteome</keyword>
<feature type="transmembrane region" description="Helical" evidence="5">
    <location>
        <begin position="45"/>
        <end position="64"/>
    </location>
</feature>
<feature type="transmembrane region" description="Helical" evidence="5">
    <location>
        <begin position="144"/>
        <end position="164"/>
    </location>
</feature>
<name>A0A5S5C3Z6_9BACL</name>
<accession>A0A5S5C3Z6</accession>
<sequence length="176" mass="19594">MHIAAYMLDMVMAALFFLAAFSKLGSSFADFRLSIVSYRVLPIRLVTLAASGVLAAEFALFLLYGFGLLFIWKDLFALLLFAFFTAMLFRKRRLKENADSSCSCFGRIQALNRYPVLRNGLLMALTSVRLLLPERIPHTMDSAMHALAGVTVIASGVMLAQLYASLARSKEVRIEL</sequence>
<evidence type="ECO:0000259" key="6">
    <source>
        <dbReference type="Pfam" id="PF07291"/>
    </source>
</evidence>
<dbReference type="AlphaFoldDB" id="A0A5S5C3Z6"/>
<keyword evidence="4 5" id="KW-0472">Membrane</keyword>
<dbReference type="EMBL" id="VNHS01000007">
    <property type="protein sequence ID" value="TYP73146.1"/>
    <property type="molecule type" value="Genomic_DNA"/>
</dbReference>